<dbReference type="Pfam" id="PF19954">
    <property type="entry name" value="EAD10"/>
    <property type="match status" value="1"/>
</dbReference>
<name>A0A2T1C9L5_9CYAN</name>
<dbReference type="RefSeq" id="WP_106286932.1">
    <property type="nucleotide sequence ID" value="NZ_CAWNTC010000136.1"/>
</dbReference>
<keyword evidence="4" id="KW-1185">Reference proteome</keyword>
<evidence type="ECO:0000313" key="3">
    <source>
        <dbReference type="EMBL" id="PSB04965.1"/>
    </source>
</evidence>
<evidence type="ECO:0000313" key="4">
    <source>
        <dbReference type="Proteomes" id="UP000238762"/>
    </source>
</evidence>
<feature type="domain" description="CHAT" evidence="1">
    <location>
        <begin position="100"/>
        <end position="271"/>
    </location>
</feature>
<accession>A0A2T1C9L5</accession>
<dbReference type="InterPro" id="IPR024983">
    <property type="entry name" value="CHAT_dom"/>
</dbReference>
<dbReference type="Pfam" id="PF12770">
    <property type="entry name" value="CHAT"/>
    <property type="match status" value="1"/>
</dbReference>
<sequence>MANPSNLNDIIQRILNGTQTDTDVEVLRQWLNSGGIQNLQVGKYNVNIGEGKDIHIGDRTYQGLDAEAIREVARAVIQGSNAADIREVVRSILKEEFQNLAQPANPQNSSRKTILVLASSPTNEGRLRLDKEVREIDEGLRRSQHRDRFTLQQRWAVRPDDLRRALLDFTPQIVHFCGHGSGDDGLVLENDAGLAQLVPTEALANLFKRFADRGLECVVLNACYSEIQASAIAQHIDYVVGMNSAIGDDAAIKFAVGFYDELGAGWSYEDAYHGGCDAIALQGIPEEHTPVFKHLKKKSD</sequence>
<reference evidence="3 4" key="2">
    <citation type="submission" date="2018-03" db="EMBL/GenBank/DDBJ databases">
        <title>The ancient ancestry and fast evolution of plastids.</title>
        <authorList>
            <person name="Moore K.R."/>
            <person name="Magnabosco C."/>
            <person name="Momper L."/>
            <person name="Gold D.A."/>
            <person name="Bosak T."/>
            <person name="Fournier G.P."/>
        </authorList>
    </citation>
    <scope>NUCLEOTIDE SEQUENCE [LARGE SCALE GENOMIC DNA]</scope>
    <source>
        <strain evidence="3 4">CCAP 1448/3</strain>
    </source>
</reference>
<evidence type="ECO:0000259" key="2">
    <source>
        <dbReference type="Pfam" id="PF19954"/>
    </source>
</evidence>
<comment type="caution">
    <text evidence="3">The sequence shown here is derived from an EMBL/GenBank/DDBJ whole genome shotgun (WGS) entry which is preliminary data.</text>
</comment>
<proteinExistence type="predicted"/>
<dbReference type="AlphaFoldDB" id="A0A2T1C9L5"/>
<evidence type="ECO:0000259" key="1">
    <source>
        <dbReference type="Pfam" id="PF12770"/>
    </source>
</evidence>
<protein>
    <submittedName>
        <fullName evidence="3">CHAT domain-containing protein</fullName>
    </submittedName>
</protein>
<dbReference type="Proteomes" id="UP000238762">
    <property type="component" value="Unassembled WGS sequence"/>
</dbReference>
<dbReference type="InterPro" id="IPR045429">
    <property type="entry name" value="EAD10"/>
</dbReference>
<dbReference type="EMBL" id="PVWJ01000005">
    <property type="protein sequence ID" value="PSB04965.1"/>
    <property type="molecule type" value="Genomic_DNA"/>
</dbReference>
<reference evidence="3 4" key="1">
    <citation type="submission" date="2018-02" db="EMBL/GenBank/DDBJ databases">
        <authorList>
            <person name="Cohen D.B."/>
            <person name="Kent A.D."/>
        </authorList>
    </citation>
    <scope>NUCLEOTIDE SEQUENCE [LARGE SCALE GENOMIC DNA]</scope>
    <source>
        <strain evidence="3 4">CCAP 1448/3</strain>
    </source>
</reference>
<gene>
    <name evidence="3" type="ORF">C7B64_01715</name>
</gene>
<organism evidence="3 4">
    <name type="scientific">Merismopedia glauca CCAP 1448/3</name>
    <dbReference type="NCBI Taxonomy" id="1296344"/>
    <lineage>
        <taxon>Bacteria</taxon>
        <taxon>Bacillati</taxon>
        <taxon>Cyanobacteriota</taxon>
        <taxon>Cyanophyceae</taxon>
        <taxon>Synechococcales</taxon>
        <taxon>Merismopediaceae</taxon>
        <taxon>Merismopedia</taxon>
    </lineage>
</organism>
<dbReference type="OrthoDB" id="530906at2"/>
<feature type="domain" description="Effector-associated" evidence="2">
    <location>
        <begin position="1"/>
        <end position="76"/>
    </location>
</feature>